<reference evidence="3 4" key="1">
    <citation type="submission" date="2020-08" db="EMBL/GenBank/DDBJ databases">
        <title>Sequencing the genomes of 1000 actinobacteria strains.</title>
        <authorList>
            <person name="Klenk H.-P."/>
        </authorList>
    </citation>
    <scope>NUCLEOTIDE SEQUENCE [LARGE SCALE GENOMIC DNA]</scope>
    <source>
        <strain evidence="3 4">DSM 45258</strain>
    </source>
</reference>
<dbReference type="EMBL" id="JACHWS010000001">
    <property type="protein sequence ID" value="MBB3036934.1"/>
    <property type="molecule type" value="Genomic_DNA"/>
</dbReference>
<feature type="transmembrane region" description="Helical" evidence="1">
    <location>
        <begin position="159"/>
        <end position="180"/>
    </location>
</feature>
<feature type="transmembrane region" description="Helical" evidence="1">
    <location>
        <begin position="186"/>
        <end position="203"/>
    </location>
</feature>
<feature type="transmembrane region" description="Helical" evidence="1">
    <location>
        <begin position="9"/>
        <end position="29"/>
    </location>
</feature>
<evidence type="ECO:0000313" key="3">
    <source>
        <dbReference type="EMBL" id="MBB3036934.1"/>
    </source>
</evidence>
<feature type="transmembrane region" description="Helical" evidence="1">
    <location>
        <begin position="210"/>
        <end position="228"/>
    </location>
</feature>
<organism evidence="3 4">
    <name type="scientific">Hoyosella altamirensis</name>
    <dbReference type="NCBI Taxonomy" id="616997"/>
    <lineage>
        <taxon>Bacteria</taxon>
        <taxon>Bacillati</taxon>
        <taxon>Actinomycetota</taxon>
        <taxon>Actinomycetes</taxon>
        <taxon>Mycobacteriales</taxon>
        <taxon>Hoyosellaceae</taxon>
        <taxon>Hoyosella</taxon>
    </lineage>
</organism>
<dbReference type="OrthoDB" id="6059004at2"/>
<dbReference type="AlphaFoldDB" id="A0A839RLA3"/>
<protein>
    <recommendedName>
        <fullName evidence="2">CAAX prenyl protease 2/Lysostaphin resistance protein A-like domain-containing protein</fullName>
    </recommendedName>
</protein>
<comment type="caution">
    <text evidence="3">The sequence shown here is derived from an EMBL/GenBank/DDBJ whole genome shotgun (WGS) entry which is preliminary data.</text>
</comment>
<evidence type="ECO:0000259" key="2">
    <source>
        <dbReference type="Pfam" id="PF02517"/>
    </source>
</evidence>
<feature type="transmembrane region" description="Helical" evidence="1">
    <location>
        <begin position="83"/>
        <end position="109"/>
    </location>
</feature>
<dbReference type="RefSeq" id="WP_083962490.1">
    <property type="nucleotide sequence ID" value="NZ_BDDI01000018.1"/>
</dbReference>
<evidence type="ECO:0000313" key="4">
    <source>
        <dbReference type="Proteomes" id="UP000567922"/>
    </source>
</evidence>
<dbReference type="Pfam" id="PF02517">
    <property type="entry name" value="Rce1-like"/>
    <property type="match status" value="1"/>
</dbReference>
<dbReference type="GO" id="GO:0004175">
    <property type="term" value="F:endopeptidase activity"/>
    <property type="evidence" value="ECO:0007669"/>
    <property type="project" value="UniProtKB-ARBA"/>
</dbReference>
<keyword evidence="1" id="KW-1133">Transmembrane helix</keyword>
<keyword evidence="1" id="KW-0472">Membrane</keyword>
<name>A0A839RLA3_9ACTN</name>
<gene>
    <name evidence="3" type="ORF">FHU29_001368</name>
</gene>
<dbReference type="GO" id="GO:0080120">
    <property type="term" value="P:CAAX-box protein maturation"/>
    <property type="evidence" value="ECO:0007669"/>
    <property type="project" value="UniProtKB-ARBA"/>
</dbReference>
<feature type="transmembrane region" description="Helical" evidence="1">
    <location>
        <begin position="41"/>
        <end position="62"/>
    </location>
</feature>
<feature type="transmembrane region" description="Helical" evidence="1">
    <location>
        <begin position="240"/>
        <end position="263"/>
    </location>
</feature>
<feature type="domain" description="CAAX prenyl protease 2/Lysostaphin resistance protein A-like" evidence="2">
    <location>
        <begin position="125"/>
        <end position="222"/>
    </location>
</feature>
<feature type="transmembrane region" description="Helical" evidence="1">
    <location>
        <begin position="121"/>
        <end position="138"/>
    </location>
</feature>
<keyword evidence="1" id="KW-0812">Transmembrane</keyword>
<dbReference type="InterPro" id="IPR003675">
    <property type="entry name" value="Rce1/LyrA-like_dom"/>
</dbReference>
<accession>A0A839RLA3</accession>
<keyword evidence="4" id="KW-1185">Reference proteome</keyword>
<sequence length="289" mass="31625">MLSAKRPILAVRISIVLTGALLIWLGVISVTQRLFGEEMSFHAHATNAVGVFVLAVPLVVAARRYLDRRTWSGLGVTSLRQGWLSFWGGVVTWLLPASIGLAVCVASGWVEISLHSPAMQLLGAVLLLTVLVLVYEAFPEEAIFRGYVYRNLSAVTAPWIAIIGQAILFAIWGTTLWVVLNGWGVLAERLILFFAMAVVIGCIRAISENIWACVGFHVAFQVFMQLMLGDFYVQLEISNQQALILATAGVAFTFATTVAGFIWRGPTNWKHAEPDPPQLENAAGMQSER</sequence>
<proteinExistence type="predicted"/>
<evidence type="ECO:0000256" key="1">
    <source>
        <dbReference type="SAM" id="Phobius"/>
    </source>
</evidence>
<dbReference type="Proteomes" id="UP000567922">
    <property type="component" value="Unassembled WGS sequence"/>
</dbReference>